<dbReference type="InterPro" id="IPR001296">
    <property type="entry name" value="Glyco_trans_1"/>
</dbReference>
<dbReference type="EMBL" id="QYTV02000002">
    <property type="protein sequence ID" value="RST76328.1"/>
    <property type="molecule type" value="Genomic_DNA"/>
</dbReference>
<reference evidence="3" key="1">
    <citation type="submission" date="2018-12" db="EMBL/GenBank/DDBJ databases">
        <authorList>
            <person name="Sun L."/>
            <person name="Chen Z."/>
        </authorList>
    </citation>
    <scope>NUCLEOTIDE SEQUENCE [LARGE SCALE GENOMIC DNA]</scope>
    <source>
        <strain evidence="3">3-2-2</strain>
    </source>
</reference>
<protein>
    <submittedName>
        <fullName evidence="3">Glycosyltransferase family 1 protein</fullName>
    </submittedName>
</protein>
<dbReference type="OrthoDB" id="9797829at2"/>
<dbReference type="GO" id="GO:0009103">
    <property type="term" value="P:lipopolysaccharide biosynthetic process"/>
    <property type="evidence" value="ECO:0007669"/>
    <property type="project" value="TreeGrafter"/>
</dbReference>
<comment type="caution">
    <text evidence="3">The sequence shown here is derived from an EMBL/GenBank/DDBJ whole genome shotgun (WGS) entry which is preliminary data.</text>
</comment>
<keyword evidence="1" id="KW-0808">Transferase</keyword>
<dbReference type="SUPFAM" id="SSF53756">
    <property type="entry name" value="UDP-Glycosyltransferase/glycogen phosphorylase"/>
    <property type="match status" value="1"/>
</dbReference>
<dbReference type="Gene3D" id="3.40.50.2000">
    <property type="entry name" value="Glycogen Phosphorylase B"/>
    <property type="match status" value="1"/>
</dbReference>
<gene>
    <name evidence="3" type="ORF">D4T97_006025</name>
</gene>
<dbReference type="AlphaFoldDB" id="A0A429Y4L7"/>
<sequence>MMSIDSRVFVFNGYDLFGGSFMLYQLGRICFEQFGTQVFIVQNHNISRGKQRFHYQYDFPTISIYNMRRIIKEQDLFICNPVQSPHSFGSMLSSKKLMYLQGVTNYSRLDTKFDYYVSASRFVQETTRSKYGINTPVINPYINLSIFHHDVSWKQRNNEILVLDYKIDLQPSLNRLLEVYHQKYSDALPEFKKVSNLTQREWAEILTTHKFYLTLSPVEGFGLPSLEAMASGCVVLGWDSYGGRDYFEPGRNALVVEEGDFDQLAKYLHEILSFPGHNLNLSKNAVSTAKNYSFESFTENWQDFLEQNVFI</sequence>
<accession>A0A429Y4L7</accession>
<dbReference type="PANTHER" id="PTHR46401">
    <property type="entry name" value="GLYCOSYLTRANSFERASE WBBK-RELATED"/>
    <property type="match status" value="1"/>
</dbReference>
<dbReference type="GO" id="GO:0016757">
    <property type="term" value="F:glycosyltransferase activity"/>
    <property type="evidence" value="ECO:0007669"/>
    <property type="project" value="InterPro"/>
</dbReference>
<evidence type="ECO:0000256" key="1">
    <source>
        <dbReference type="ARBA" id="ARBA00022679"/>
    </source>
</evidence>
<dbReference type="Pfam" id="PF00534">
    <property type="entry name" value="Glycos_transf_1"/>
    <property type="match status" value="1"/>
</dbReference>
<evidence type="ECO:0000259" key="2">
    <source>
        <dbReference type="Pfam" id="PF00534"/>
    </source>
</evidence>
<keyword evidence="4" id="KW-1185">Reference proteome</keyword>
<evidence type="ECO:0000313" key="3">
    <source>
        <dbReference type="EMBL" id="RST76328.1"/>
    </source>
</evidence>
<feature type="domain" description="Glycosyl transferase family 1" evidence="2">
    <location>
        <begin position="199"/>
        <end position="285"/>
    </location>
</feature>
<proteinExistence type="predicted"/>
<dbReference type="Proteomes" id="UP000287156">
    <property type="component" value="Unassembled WGS sequence"/>
</dbReference>
<name>A0A429Y4L7_9BACI</name>
<organism evidence="3 4">
    <name type="scientific">Siminovitchia acidinfaciens</name>
    <dbReference type="NCBI Taxonomy" id="2321395"/>
    <lineage>
        <taxon>Bacteria</taxon>
        <taxon>Bacillati</taxon>
        <taxon>Bacillota</taxon>
        <taxon>Bacilli</taxon>
        <taxon>Bacillales</taxon>
        <taxon>Bacillaceae</taxon>
        <taxon>Siminovitchia</taxon>
    </lineage>
</organism>
<dbReference type="PANTHER" id="PTHR46401:SF2">
    <property type="entry name" value="GLYCOSYLTRANSFERASE WBBK-RELATED"/>
    <property type="match status" value="1"/>
</dbReference>
<evidence type="ECO:0000313" key="4">
    <source>
        <dbReference type="Proteomes" id="UP000287156"/>
    </source>
</evidence>